<comment type="caution">
    <text evidence="7">The sequence shown here is derived from an EMBL/GenBank/DDBJ whole genome shotgun (WGS) entry which is preliminary data.</text>
</comment>
<dbReference type="InterPro" id="IPR051788">
    <property type="entry name" value="MFS_Transporter"/>
</dbReference>
<organism evidence="7 8">
    <name type="scientific">Saccharopolyspora gregorii</name>
    <dbReference type="NCBI Taxonomy" id="33914"/>
    <lineage>
        <taxon>Bacteria</taxon>
        <taxon>Bacillati</taxon>
        <taxon>Actinomycetota</taxon>
        <taxon>Actinomycetes</taxon>
        <taxon>Pseudonocardiales</taxon>
        <taxon>Pseudonocardiaceae</taxon>
        <taxon>Saccharopolyspora</taxon>
    </lineage>
</organism>
<dbReference type="Gene3D" id="1.20.1250.20">
    <property type="entry name" value="MFS general substrate transporter like domains"/>
    <property type="match status" value="2"/>
</dbReference>
<evidence type="ECO:0000256" key="1">
    <source>
        <dbReference type="ARBA" id="ARBA00004141"/>
    </source>
</evidence>
<accession>A0ABP6RJU9</accession>
<feature type="transmembrane region" description="Helical" evidence="6">
    <location>
        <begin position="82"/>
        <end position="100"/>
    </location>
</feature>
<dbReference type="Pfam" id="PF07690">
    <property type="entry name" value="MFS_1"/>
    <property type="match status" value="1"/>
</dbReference>
<dbReference type="InterPro" id="IPR036259">
    <property type="entry name" value="MFS_trans_sf"/>
</dbReference>
<dbReference type="SUPFAM" id="SSF103473">
    <property type="entry name" value="MFS general substrate transporter"/>
    <property type="match status" value="1"/>
</dbReference>
<feature type="transmembrane region" description="Helical" evidence="6">
    <location>
        <begin position="246"/>
        <end position="266"/>
    </location>
</feature>
<protein>
    <recommendedName>
        <fullName evidence="9">MFS transporter</fullName>
    </recommendedName>
</protein>
<proteinExistence type="predicted"/>
<feature type="transmembrane region" description="Helical" evidence="6">
    <location>
        <begin position="50"/>
        <end position="70"/>
    </location>
</feature>
<feature type="compositionally biased region" description="Basic and acidic residues" evidence="5">
    <location>
        <begin position="393"/>
        <end position="405"/>
    </location>
</feature>
<dbReference type="RefSeq" id="WP_344924305.1">
    <property type="nucleotide sequence ID" value="NZ_BAAAYK010000021.1"/>
</dbReference>
<evidence type="ECO:0000256" key="5">
    <source>
        <dbReference type="SAM" id="MobiDB-lite"/>
    </source>
</evidence>
<keyword evidence="2 6" id="KW-0812">Transmembrane</keyword>
<sequence>MPETTPAEPGTAARRARWAVTAYFVVSGFALATWTARIPTIKQDLGLDDGGVTLALFAVAAGSVLAMQVCGHLTDRFGSARVVPPAGVLVALSGLAPGLADGLGTLVAGLVVFGAAHGTIDVAMNSHAVRVEQRYRRPIMSTFHATFSLGGLLGAGSGALAAHLGVSPAAHFALTGAVLLALSLLARPALLPPEPAPPAADGPRVRGFPMAIVFLGALGFFCSVGEGSMADWSSVYLHDELGTGTGFAALGYAVFSATMGLFRFLGDGLVRRFGPVPLVRVCGVVAGSGLGVALLLHHRWRRWAGSRCSASGCPASCRRSSAPPATGTRRAAGGTWRRSAPCPTAGCWPGRCSSGCSRRASGCRWGWRCPPRWRCWWRSRRARCAPSPRRPRRPDGRDQPLRVTA</sequence>
<evidence type="ECO:0000313" key="8">
    <source>
        <dbReference type="Proteomes" id="UP001500483"/>
    </source>
</evidence>
<keyword evidence="4 6" id="KW-0472">Membrane</keyword>
<feature type="transmembrane region" description="Helical" evidence="6">
    <location>
        <begin position="169"/>
        <end position="186"/>
    </location>
</feature>
<dbReference type="EMBL" id="BAAAYK010000021">
    <property type="protein sequence ID" value="GAA3353687.1"/>
    <property type="molecule type" value="Genomic_DNA"/>
</dbReference>
<evidence type="ECO:0000256" key="2">
    <source>
        <dbReference type="ARBA" id="ARBA00022692"/>
    </source>
</evidence>
<name>A0ABP6RJU9_9PSEU</name>
<dbReference type="CDD" id="cd17393">
    <property type="entry name" value="MFS_MosC_like"/>
    <property type="match status" value="1"/>
</dbReference>
<reference evidence="8" key="1">
    <citation type="journal article" date="2019" name="Int. J. Syst. Evol. Microbiol.">
        <title>The Global Catalogue of Microorganisms (GCM) 10K type strain sequencing project: providing services to taxonomists for standard genome sequencing and annotation.</title>
        <authorList>
            <consortium name="The Broad Institute Genomics Platform"/>
            <consortium name="The Broad Institute Genome Sequencing Center for Infectious Disease"/>
            <person name="Wu L."/>
            <person name="Ma J."/>
        </authorList>
    </citation>
    <scope>NUCLEOTIDE SEQUENCE [LARGE SCALE GENOMIC DNA]</scope>
    <source>
        <strain evidence="8">JCM 9687</strain>
    </source>
</reference>
<feature type="transmembrane region" description="Helical" evidence="6">
    <location>
        <begin position="207"/>
        <end position="226"/>
    </location>
</feature>
<dbReference type="PANTHER" id="PTHR23514:SF13">
    <property type="entry name" value="INNER MEMBRANE PROTEIN YBJJ"/>
    <property type="match status" value="1"/>
</dbReference>
<feature type="transmembrane region" description="Helical" evidence="6">
    <location>
        <begin position="20"/>
        <end position="38"/>
    </location>
</feature>
<gene>
    <name evidence="7" type="ORF">GCM10020366_07830</name>
</gene>
<keyword evidence="8" id="KW-1185">Reference proteome</keyword>
<comment type="subcellular location">
    <subcellularLocation>
        <location evidence="1">Membrane</location>
        <topology evidence="1">Multi-pass membrane protein</topology>
    </subcellularLocation>
</comment>
<feature type="region of interest" description="Disordered" evidence="5">
    <location>
        <begin position="385"/>
        <end position="405"/>
    </location>
</feature>
<evidence type="ECO:0000313" key="7">
    <source>
        <dbReference type="EMBL" id="GAA3353687.1"/>
    </source>
</evidence>
<dbReference type="PANTHER" id="PTHR23514">
    <property type="entry name" value="BYPASS OF STOP CODON PROTEIN 6"/>
    <property type="match status" value="1"/>
</dbReference>
<evidence type="ECO:0000256" key="3">
    <source>
        <dbReference type="ARBA" id="ARBA00022989"/>
    </source>
</evidence>
<feature type="transmembrane region" description="Helical" evidence="6">
    <location>
        <begin position="145"/>
        <end position="163"/>
    </location>
</feature>
<evidence type="ECO:0000256" key="6">
    <source>
        <dbReference type="SAM" id="Phobius"/>
    </source>
</evidence>
<feature type="transmembrane region" description="Helical" evidence="6">
    <location>
        <begin position="278"/>
        <end position="300"/>
    </location>
</feature>
<dbReference type="InterPro" id="IPR011701">
    <property type="entry name" value="MFS"/>
</dbReference>
<dbReference type="Proteomes" id="UP001500483">
    <property type="component" value="Unassembled WGS sequence"/>
</dbReference>
<evidence type="ECO:0000256" key="4">
    <source>
        <dbReference type="ARBA" id="ARBA00023136"/>
    </source>
</evidence>
<evidence type="ECO:0008006" key="9">
    <source>
        <dbReference type="Google" id="ProtNLM"/>
    </source>
</evidence>
<keyword evidence="3 6" id="KW-1133">Transmembrane helix</keyword>